<sequence length="132" mass="14551">GKAKIHRPPTRFSLRLAALRARQPIDKAGPSSKTPAIPYPIIISSDSEEDLDPQGSSSEEEELGLDPEEDNHGKDSLDEEVAEYILEDGPTENQDPGEEEPEEDPKEDPEEDPELGEEGVEAVEPSDDKYNE</sequence>
<feature type="compositionally biased region" description="Acidic residues" evidence="1">
    <location>
        <begin position="46"/>
        <end position="69"/>
    </location>
</feature>
<comment type="caution">
    <text evidence="2">The sequence shown here is derived from an EMBL/GenBank/DDBJ whole genome shotgun (WGS) entry which is preliminary data.</text>
</comment>
<feature type="non-terminal residue" evidence="2">
    <location>
        <position position="1"/>
    </location>
</feature>
<proteinExistence type="predicted"/>
<evidence type="ECO:0000313" key="3">
    <source>
        <dbReference type="Proteomes" id="UP001341840"/>
    </source>
</evidence>
<evidence type="ECO:0000256" key="1">
    <source>
        <dbReference type="SAM" id="MobiDB-lite"/>
    </source>
</evidence>
<evidence type="ECO:0000313" key="2">
    <source>
        <dbReference type="EMBL" id="MED6172858.1"/>
    </source>
</evidence>
<reference evidence="2 3" key="1">
    <citation type="journal article" date="2023" name="Plants (Basel)">
        <title>Bridging the Gap: Combining Genomics and Transcriptomics Approaches to Understand Stylosanthes scabra, an Orphan Legume from the Brazilian Caatinga.</title>
        <authorList>
            <person name="Ferreira-Neto J.R.C."/>
            <person name="da Silva M.D."/>
            <person name="Binneck E."/>
            <person name="de Melo N.F."/>
            <person name="da Silva R.H."/>
            <person name="de Melo A.L.T.M."/>
            <person name="Pandolfi V."/>
            <person name="Bustamante F.O."/>
            <person name="Brasileiro-Vidal A.C."/>
            <person name="Benko-Iseppon A.M."/>
        </authorList>
    </citation>
    <scope>NUCLEOTIDE SEQUENCE [LARGE SCALE GENOMIC DNA]</scope>
    <source>
        <tissue evidence="2">Leaves</tissue>
    </source>
</reference>
<accession>A0ABU6VJM0</accession>
<feature type="compositionally biased region" description="Acidic residues" evidence="1">
    <location>
        <begin position="77"/>
        <end position="125"/>
    </location>
</feature>
<protein>
    <submittedName>
        <fullName evidence="2">Uncharacterized protein</fullName>
    </submittedName>
</protein>
<feature type="region of interest" description="Disordered" evidence="1">
    <location>
        <begin position="22"/>
        <end position="132"/>
    </location>
</feature>
<dbReference type="Proteomes" id="UP001341840">
    <property type="component" value="Unassembled WGS sequence"/>
</dbReference>
<gene>
    <name evidence="2" type="ORF">PIB30_053840</name>
</gene>
<keyword evidence="3" id="KW-1185">Reference proteome</keyword>
<organism evidence="2 3">
    <name type="scientific">Stylosanthes scabra</name>
    <dbReference type="NCBI Taxonomy" id="79078"/>
    <lineage>
        <taxon>Eukaryota</taxon>
        <taxon>Viridiplantae</taxon>
        <taxon>Streptophyta</taxon>
        <taxon>Embryophyta</taxon>
        <taxon>Tracheophyta</taxon>
        <taxon>Spermatophyta</taxon>
        <taxon>Magnoliopsida</taxon>
        <taxon>eudicotyledons</taxon>
        <taxon>Gunneridae</taxon>
        <taxon>Pentapetalae</taxon>
        <taxon>rosids</taxon>
        <taxon>fabids</taxon>
        <taxon>Fabales</taxon>
        <taxon>Fabaceae</taxon>
        <taxon>Papilionoideae</taxon>
        <taxon>50 kb inversion clade</taxon>
        <taxon>dalbergioids sensu lato</taxon>
        <taxon>Dalbergieae</taxon>
        <taxon>Pterocarpus clade</taxon>
        <taxon>Stylosanthes</taxon>
    </lineage>
</organism>
<name>A0ABU6VJM0_9FABA</name>
<dbReference type="EMBL" id="JASCZI010151439">
    <property type="protein sequence ID" value="MED6172858.1"/>
    <property type="molecule type" value="Genomic_DNA"/>
</dbReference>